<keyword evidence="1" id="KW-0472">Membrane</keyword>
<sequence length="203" mass="22090">MLDDVYHIEAVFELWQARLVRQSTEEYNYNIKIDIDQPFQNVAQLRGGLAVSVVVGLGAALTVTLTTLHIFKAMTSTEENAREQLNILQDLFQKRRDAANRGDKAEMAAVDQHIVSAMHNVGNAYPDEESKDAWHSKANQYESSNAEEKENILMPLAKGLGILIATPFAVAGGAIFAAGGILYGAGKTIQGVGNFLTGGVFNH</sequence>
<reference evidence="2 3" key="1">
    <citation type="submission" date="2014-11" db="EMBL/GenBank/DDBJ databases">
        <authorList>
            <person name="Wibberg Daniel"/>
        </authorList>
    </citation>
    <scope>NUCLEOTIDE SEQUENCE [LARGE SCALE GENOMIC DNA]</scope>
    <source>
        <strain evidence="2">Rhizoctonia solani AG1-IB 7/3/14</strain>
    </source>
</reference>
<gene>
    <name evidence="2" type="ORF">RSOLAG1IB_07212</name>
</gene>
<dbReference type="Proteomes" id="UP000059188">
    <property type="component" value="Unassembled WGS sequence"/>
</dbReference>
<accession>A0A0B7FER0</accession>
<feature type="transmembrane region" description="Helical" evidence="1">
    <location>
        <begin position="159"/>
        <end position="185"/>
    </location>
</feature>
<evidence type="ECO:0000313" key="2">
    <source>
        <dbReference type="EMBL" id="CEL54678.1"/>
    </source>
</evidence>
<dbReference type="AlphaFoldDB" id="A0A0B7FER0"/>
<keyword evidence="1" id="KW-1133">Transmembrane helix</keyword>
<keyword evidence="3" id="KW-1185">Reference proteome</keyword>
<feature type="transmembrane region" description="Helical" evidence="1">
    <location>
        <begin position="49"/>
        <end position="71"/>
    </location>
</feature>
<protein>
    <submittedName>
        <fullName evidence="2">Uncharacterized protein</fullName>
    </submittedName>
</protein>
<evidence type="ECO:0000256" key="1">
    <source>
        <dbReference type="SAM" id="Phobius"/>
    </source>
</evidence>
<evidence type="ECO:0000313" key="3">
    <source>
        <dbReference type="Proteomes" id="UP000059188"/>
    </source>
</evidence>
<dbReference type="OrthoDB" id="3270770at2759"/>
<keyword evidence="1" id="KW-0812">Transmembrane</keyword>
<name>A0A0B7FER0_THACB</name>
<organism evidence="2 3">
    <name type="scientific">Thanatephorus cucumeris (strain AG1-IB / isolate 7/3/14)</name>
    <name type="common">Lettuce bottom rot fungus</name>
    <name type="synonym">Rhizoctonia solani</name>
    <dbReference type="NCBI Taxonomy" id="1108050"/>
    <lineage>
        <taxon>Eukaryota</taxon>
        <taxon>Fungi</taxon>
        <taxon>Dikarya</taxon>
        <taxon>Basidiomycota</taxon>
        <taxon>Agaricomycotina</taxon>
        <taxon>Agaricomycetes</taxon>
        <taxon>Cantharellales</taxon>
        <taxon>Ceratobasidiaceae</taxon>
        <taxon>Rhizoctonia</taxon>
        <taxon>Rhizoctonia solani AG-1</taxon>
    </lineage>
</organism>
<dbReference type="EMBL" id="LN679117">
    <property type="protein sequence ID" value="CEL54678.1"/>
    <property type="molecule type" value="Genomic_DNA"/>
</dbReference>
<proteinExistence type="predicted"/>